<protein>
    <submittedName>
        <fullName evidence="1">Uncharacterized protein</fullName>
    </submittedName>
</protein>
<sequence>MLTPQRCPRCGHGEPHLRSTPTRADDAYGCEACAGCDRTRSRLRIPTSFRLAHLLLLRQVDGVAAHLGVEVVSLQEVAGEYAARLRRDDLLGEGVGPCWGDVGWLVHDLEDWDLLDLHRALARPLTARSRGAHPVVAGVSLSQRGATVVRLLDG</sequence>
<dbReference type="Proteomes" id="UP000549911">
    <property type="component" value="Unassembled WGS sequence"/>
</dbReference>
<dbReference type="EMBL" id="JACCBW010000003">
    <property type="protein sequence ID" value="NYE38123.1"/>
    <property type="molecule type" value="Genomic_DNA"/>
</dbReference>
<reference evidence="1 2" key="2">
    <citation type="submission" date="2020-08" db="EMBL/GenBank/DDBJ databases">
        <title>The Agave Microbiome: Exploring the role of microbial communities in plant adaptations to desert environments.</title>
        <authorList>
            <person name="Partida-Martinez L.P."/>
        </authorList>
    </citation>
    <scope>NUCLEOTIDE SEQUENCE [LARGE SCALE GENOMIC DNA]</scope>
    <source>
        <strain evidence="1 2">AT2.17</strain>
    </source>
</reference>
<dbReference type="RefSeq" id="WP_179620742.1">
    <property type="nucleotide sequence ID" value="NZ_JACCBW010000003.1"/>
</dbReference>
<gene>
    <name evidence="1" type="ORF">F4692_003268</name>
</gene>
<proteinExistence type="predicted"/>
<accession>A0A7Y9H557</accession>
<comment type="caution">
    <text evidence="1">The sequence shown here is derived from an EMBL/GenBank/DDBJ whole genome shotgun (WGS) entry which is preliminary data.</text>
</comment>
<reference evidence="1 2" key="1">
    <citation type="submission" date="2020-07" db="EMBL/GenBank/DDBJ databases">
        <authorList>
            <person name="Partida-Martinez L."/>
            <person name="Huntemann M."/>
            <person name="Clum A."/>
            <person name="Wang J."/>
            <person name="Palaniappan K."/>
            <person name="Ritter S."/>
            <person name="Chen I.-M."/>
            <person name="Stamatis D."/>
            <person name="Reddy T."/>
            <person name="O'Malley R."/>
            <person name="Daum C."/>
            <person name="Shapiro N."/>
            <person name="Ivanova N."/>
            <person name="Kyrpides N."/>
            <person name="Woyke T."/>
        </authorList>
    </citation>
    <scope>NUCLEOTIDE SEQUENCE [LARGE SCALE GENOMIC DNA]</scope>
    <source>
        <strain evidence="1 2">AT2.17</strain>
    </source>
</reference>
<organism evidence="1 2">
    <name type="scientific">Nocardioides cavernae</name>
    <dbReference type="NCBI Taxonomy" id="1921566"/>
    <lineage>
        <taxon>Bacteria</taxon>
        <taxon>Bacillati</taxon>
        <taxon>Actinomycetota</taxon>
        <taxon>Actinomycetes</taxon>
        <taxon>Propionibacteriales</taxon>
        <taxon>Nocardioidaceae</taxon>
        <taxon>Nocardioides</taxon>
    </lineage>
</organism>
<evidence type="ECO:0000313" key="2">
    <source>
        <dbReference type="Proteomes" id="UP000549911"/>
    </source>
</evidence>
<dbReference type="AlphaFoldDB" id="A0A7Y9H557"/>
<keyword evidence="2" id="KW-1185">Reference proteome</keyword>
<evidence type="ECO:0000313" key="1">
    <source>
        <dbReference type="EMBL" id="NYE38123.1"/>
    </source>
</evidence>
<name>A0A7Y9H557_9ACTN</name>